<dbReference type="STRING" id="56484.A0A1Y2FUU5"/>
<dbReference type="AlphaFoldDB" id="A0A1Y2FUU5"/>
<dbReference type="OMA" id="FHEMIAL"/>
<keyword evidence="1" id="KW-0812">Transmembrane</keyword>
<proteinExistence type="predicted"/>
<reference evidence="2 3" key="1">
    <citation type="submission" date="2016-07" db="EMBL/GenBank/DDBJ databases">
        <title>Pervasive Adenine N6-methylation of Active Genes in Fungi.</title>
        <authorList>
            <consortium name="DOE Joint Genome Institute"/>
            <person name="Mondo S.J."/>
            <person name="Dannebaum R.O."/>
            <person name="Kuo R.C."/>
            <person name="Labutti K."/>
            <person name="Haridas S."/>
            <person name="Kuo A."/>
            <person name="Salamov A."/>
            <person name="Ahrendt S.R."/>
            <person name="Lipzen A."/>
            <person name="Sullivan W."/>
            <person name="Andreopoulos W.B."/>
            <person name="Clum A."/>
            <person name="Lindquist E."/>
            <person name="Daum C."/>
            <person name="Ramamoorthy G.K."/>
            <person name="Gryganskyi A."/>
            <person name="Culley D."/>
            <person name="Magnuson J.K."/>
            <person name="James T.Y."/>
            <person name="O'Malley M.A."/>
            <person name="Stajich J.E."/>
            <person name="Spatafora J.W."/>
            <person name="Visel A."/>
            <person name="Grigoriev I.V."/>
        </authorList>
    </citation>
    <scope>NUCLEOTIDE SEQUENCE [LARGE SCALE GENOMIC DNA]</scope>
    <source>
        <strain evidence="2 3">12-1054</strain>
    </source>
</reference>
<organism evidence="2 3">
    <name type="scientific">Protomyces lactucae-debilis</name>
    <dbReference type="NCBI Taxonomy" id="2754530"/>
    <lineage>
        <taxon>Eukaryota</taxon>
        <taxon>Fungi</taxon>
        <taxon>Dikarya</taxon>
        <taxon>Ascomycota</taxon>
        <taxon>Taphrinomycotina</taxon>
        <taxon>Taphrinomycetes</taxon>
        <taxon>Taphrinales</taxon>
        <taxon>Protomycetaceae</taxon>
        <taxon>Protomyces</taxon>
    </lineage>
</organism>
<gene>
    <name evidence="2" type="ORF">BCR37DRAFT_375672</name>
</gene>
<dbReference type="GeneID" id="63785028"/>
<keyword evidence="3" id="KW-1185">Reference proteome</keyword>
<feature type="transmembrane region" description="Helical" evidence="1">
    <location>
        <begin position="70"/>
        <end position="91"/>
    </location>
</feature>
<keyword evidence="1" id="KW-1133">Transmembrane helix</keyword>
<dbReference type="OrthoDB" id="5422510at2759"/>
<feature type="transmembrane region" description="Helical" evidence="1">
    <location>
        <begin position="122"/>
        <end position="141"/>
    </location>
</feature>
<feature type="transmembrane region" description="Helical" evidence="1">
    <location>
        <begin position="45"/>
        <end position="64"/>
    </location>
</feature>
<dbReference type="EMBL" id="MCFI01000001">
    <property type="protein sequence ID" value="ORY87780.1"/>
    <property type="molecule type" value="Genomic_DNA"/>
</dbReference>
<dbReference type="Proteomes" id="UP000193685">
    <property type="component" value="Unassembled WGS sequence"/>
</dbReference>
<protein>
    <submittedName>
        <fullName evidence="2">Uncharacterized protein</fullName>
    </submittedName>
</protein>
<dbReference type="PANTHER" id="PTHR42032">
    <property type="entry name" value="YALI0E30679P"/>
    <property type="match status" value="1"/>
</dbReference>
<name>A0A1Y2FUU5_PROLT</name>
<evidence type="ECO:0000313" key="2">
    <source>
        <dbReference type="EMBL" id="ORY87780.1"/>
    </source>
</evidence>
<dbReference type="RefSeq" id="XP_040728275.1">
    <property type="nucleotide sequence ID" value="XM_040868429.1"/>
</dbReference>
<dbReference type="PANTHER" id="PTHR42032:SF1">
    <property type="entry name" value="YALI0E30679P"/>
    <property type="match status" value="1"/>
</dbReference>
<evidence type="ECO:0000313" key="3">
    <source>
        <dbReference type="Proteomes" id="UP000193685"/>
    </source>
</evidence>
<comment type="caution">
    <text evidence="2">The sequence shown here is derived from an EMBL/GenBank/DDBJ whole genome shotgun (WGS) entry which is preliminary data.</text>
</comment>
<accession>A0A1Y2FUU5</accession>
<evidence type="ECO:0000256" key="1">
    <source>
        <dbReference type="SAM" id="Phobius"/>
    </source>
</evidence>
<keyword evidence="1" id="KW-0472">Membrane</keyword>
<sequence>MAKERARRDSGQSTDSVQASVQGVGAGLEGAAKGGSDVAETISHFHYAPTAVALLPVLASLIVGSDLTDLTLLLLVAIYLHNCVTVPADYYKHSRRRYKSIDTANLSESQASALRKQRANELHAFFGLIVGPILGACLLHYVRTIMGRPTNGLISNFNITIFVLAAEIRPIKIAHEFLSSRSDHLHEELQDVPPSKYDALAHKFDDLLQDFSLLQQKVSSDDSSMRKNVSGIVTHASDDSGQLDAVKSAVRHFERQNHQEKKLLRAQLQELGARLDRLERRNLDLPTHNTPGSAFESIMTFPMRLFYRCWTILTFPFRLLHRSG</sequence>